<name>A0A0T6B4L5_9SCAR</name>
<dbReference type="OrthoDB" id="5852896at2759"/>
<dbReference type="Proteomes" id="UP000051574">
    <property type="component" value="Unassembled WGS sequence"/>
</dbReference>
<evidence type="ECO:0000256" key="1">
    <source>
        <dbReference type="ARBA" id="ARBA00009078"/>
    </source>
</evidence>
<keyword evidence="5" id="KW-1185">Reference proteome</keyword>
<evidence type="ECO:0000313" key="4">
    <source>
        <dbReference type="EMBL" id="KRT82029.1"/>
    </source>
</evidence>
<sequence length="127" mass="14877">MDDDFDFSDPENQLEDNFIELADAEGSSDERDELCPLEEHKRNEQAYLEESENGSCEEDDSNFNSEERDELCSLEGPQYSFKDEETKSRFTEYSMSSSIMRRNEQLTLLDNRFEKMYASYDDNEIGA</sequence>
<dbReference type="InterPro" id="IPR007307">
    <property type="entry name" value="Ltv1"/>
</dbReference>
<feature type="region of interest" description="Disordered" evidence="3">
    <location>
        <begin position="45"/>
        <end position="78"/>
    </location>
</feature>
<evidence type="ECO:0000256" key="2">
    <source>
        <dbReference type="ARBA" id="ARBA00021561"/>
    </source>
</evidence>
<dbReference type="Pfam" id="PF04180">
    <property type="entry name" value="LTV"/>
    <property type="match status" value="1"/>
</dbReference>
<evidence type="ECO:0000313" key="5">
    <source>
        <dbReference type="Proteomes" id="UP000051574"/>
    </source>
</evidence>
<dbReference type="PANTHER" id="PTHR21531">
    <property type="entry name" value="LOW-TEMPERATURE VIABILITY PROTEIN LTV1-RELATED"/>
    <property type="match status" value="1"/>
</dbReference>
<comment type="caution">
    <text evidence="4">The sequence shown here is derived from an EMBL/GenBank/DDBJ whole genome shotgun (WGS) entry which is preliminary data.</text>
</comment>
<protein>
    <recommendedName>
        <fullName evidence="2">Protein LTV1 homolog</fullName>
    </recommendedName>
</protein>
<dbReference type="GO" id="GO:0005829">
    <property type="term" value="C:cytosol"/>
    <property type="evidence" value="ECO:0007669"/>
    <property type="project" value="TreeGrafter"/>
</dbReference>
<dbReference type="PANTHER" id="PTHR21531:SF0">
    <property type="entry name" value="PROTEIN LTV1 HOMOLOG"/>
    <property type="match status" value="1"/>
</dbReference>
<reference evidence="4 5" key="1">
    <citation type="submission" date="2015-09" db="EMBL/GenBank/DDBJ databases">
        <title>Draft genome of the scarab beetle Oryctes borbonicus.</title>
        <authorList>
            <person name="Meyer J.M."/>
            <person name="Markov G.V."/>
            <person name="Baskaran P."/>
            <person name="Herrmann M."/>
            <person name="Sommer R.J."/>
            <person name="Roedelsperger C."/>
        </authorList>
    </citation>
    <scope>NUCLEOTIDE SEQUENCE [LARGE SCALE GENOMIC DNA]</scope>
    <source>
        <strain evidence="4">OB123</strain>
        <tissue evidence="4">Whole animal</tissue>
    </source>
</reference>
<dbReference type="GO" id="GO:0042274">
    <property type="term" value="P:ribosomal small subunit biogenesis"/>
    <property type="evidence" value="ECO:0007669"/>
    <property type="project" value="InterPro"/>
</dbReference>
<dbReference type="AlphaFoldDB" id="A0A0T6B4L5"/>
<evidence type="ECO:0000256" key="3">
    <source>
        <dbReference type="SAM" id="MobiDB-lite"/>
    </source>
</evidence>
<feature type="non-terminal residue" evidence="4">
    <location>
        <position position="127"/>
    </location>
</feature>
<gene>
    <name evidence="4" type="ORF">AMK59_5292</name>
</gene>
<organism evidence="4 5">
    <name type="scientific">Oryctes borbonicus</name>
    <dbReference type="NCBI Taxonomy" id="1629725"/>
    <lineage>
        <taxon>Eukaryota</taxon>
        <taxon>Metazoa</taxon>
        <taxon>Ecdysozoa</taxon>
        <taxon>Arthropoda</taxon>
        <taxon>Hexapoda</taxon>
        <taxon>Insecta</taxon>
        <taxon>Pterygota</taxon>
        <taxon>Neoptera</taxon>
        <taxon>Endopterygota</taxon>
        <taxon>Coleoptera</taxon>
        <taxon>Polyphaga</taxon>
        <taxon>Scarabaeiformia</taxon>
        <taxon>Scarabaeidae</taxon>
        <taxon>Dynastinae</taxon>
        <taxon>Oryctes</taxon>
    </lineage>
</organism>
<proteinExistence type="inferred from homology"/>
<accession>A0A0T6B4L5</accession>
<dbReference type="GO" id="GO:0030688">
    <property type="term" value="C:preribosome, small subunit precursor"/>
    <property type="evidence" value="ECO:0007669"/>
    <property type="project" value="TreeGrafter"/>
</dbReference>
<dbReference type="EMBL" id="LJIG01015962">
    <property type="protein sequence ID" value="KRT82029.1"/>
    <property type="molecule type" value="Genomic_DNA"/>
</dbReference>
<dbReference type="GO" id="GO:0005634">
    <property type="term" value="C:nucleus"/>
    <property type="evidence" value="ECO:0007669"/>
    <property type="project" value="TreeGrafter"/>
</dbReference>
<comment type="similarity">
    <text evidence="1">Belongs to the LTV1 family.</text>
</comment>
<feature type="compositionally biased region" description="Acidic residues" evidence="3">
    <location>
        <begin position="47"/>
        <end position="61"/>
    </location>
</feature>
<dbReference type="GO" id="GO:0000056">
    <property type="term" value="P:ribosomal small subunit export from nucleus"/>
    <property type="evidence" value="ECO:0007669"/>
    <property type="project" value="TreeGrafter"/>
</dbReference>